<accession>A0A6N0NXM9</accession>
<comment type="catalytic activity">
    <reaction evidence="5">
        <text>methanethiol + O2 + H2O = hydrogen sulfide + formaldehyde + H2O2 + H(+)</text>
        <dbReference type="Rhea" id="RHEA:11812"/>
        <dbReference type="ChEBI" id="CHEBI:15377"/>
        <dbReference type="ChEBI" id="CHEBI:15378"/>
        <dbReference type="ChEBI" id="CHEBI:15379"/>
        <dbReference type="ChEBI" id="CHEBI:16007"/>
        <dbReference type="ChEBI" id="CHEBI:16240"/>
        <dbReference type="ChEBI" id="CHEBI:16842"/>
        <dbReference type="ChEBI" id="CHEBI:29919"/>
        <dbReference type="EC" id="1.8.3.4"/>
    </reaction>
</comment>
<evidence type="ECO:0000256" key="3">
    <source>
        <dbReference type="ARBA" id="ARBA00012510"/>
    </source>
</evidence>
<evidence type="ECO:0000313" key="6">
    <source>
        <dbReference type="EMBL" id="QKR00623.1"/>
    </source>
</evidence>
<dbReference type="Proteomes" id="UP000509301">
    <property type="component" value="Chromosome"/>
</dbReference>
<comment type="similarity">
    <text evidence="2">Belongs to the selenium-binding protein family.</text>
</comment>
<dbReference type="RefSeq" id="WP_174631811.1">
    <property type="nucleotide sequence ID" value="NZ_CP049074.1"/>
</dbReference>
<evidence type="ECO:0000256" key="1">
    <source>
        <dbReference type="ARBA" id="ARBA00005177"/>
    </source>
</evidence>
<dbReference type="AlphaFoldDB" id="A0A6N0NXM9"/>
<dbReference type="KEGG" id="mten:GWK48_09725"/>
<evidence type="ECO:0000256" key="4">
    <source>
        <dbReference type="ARBA" id="ARBA00015601"/>
    </source>
</evidence>
<dbReference type="InterPro" id="IPR015943">
    <property type="entry name" value="WD40/YVTN_repeat-like_dom_sf"/>
</dbReference>
<protein>
    <recommendedName>
        <fullName evidence="4">Methanethiol oxidase</fullName>
        <ecNumber evidence="3">1.8.3.4</ecNumber>
    </recommendedName>
</protein>
<dbReference type="InterPro" id="IPR008826">
    <property type="entry name" value="Se-bd"/>
</dbReference>
<dbReference type="OrthoDB" id="32898at2157"/>
<sequence>MGISFKLDPTFYPSAKEAMRAKAEDLAYVACLYEGTGIGKPDYVAVIDVNPNSPTYSQVVGKVQLPYVGDELHHFGWNACSSSLCPNGKPGLERRYLIVPGLRSSRIYVIDVKEDPKNPRIVKVIEPTEVTEKSKYSRLHTVHCGPNGIYISAFGNPEGEAPGGILVLDHYSFEVLGRWEIDRGDQSLAYDFWWNLPNGVMVTSEWSVPNVIEDGLKLDHLKERYGNRIHFWDLERRKKVHSLTFGEENRMALELRPFHDPSKMMGFVNLVVSLKDLSSSIWLWYQEQGKWEAQKVIEIPAEKPEGNVPEILKPFGMVPPLVTDIDLSLDDRFLYLSCWGTGEVRKYDVTDPFKPILVGKVRLGGIGRGEPHPSTSELSGGPQMLEVSRDGRRVYVTNSLYSSWDNQFYPDGIRGWMAKLNSEDGLSVERGFLVDFGDARAHQVRLRGGDASSDSYCYP</sequence>
<dbReference type="PANTHER" id="PTHR23300:SF0">
    <property type="entry name" value="METHANETHIOL OXIDASE"/>
    <property type="match status" value="1"/>
</dbReference>
<evidence type="ECO:0000256" key="2">
    <source>
        <dbReference type="ARBA" id="ARBA00005606"/>
    </source>
</evidence>
<dbReference type="GO" id="GO:0018549">
    <property type="term" value="F:methanethiol oxidase activity"/>
    <property type="evidence" value="ECO:0007669"/>
    <property type="project" value="UniProtKB-EC"/>
</dbReference>
<keyword evidence="7" id="KW-1185">Reference proteome</keyword>
<name>A0A6N0NXM9_9CREN</name>
<dbReference type="GeneID" id="55642223"/>
<dbReference type="SUPFAM" id="SSF75011">
    <property type="entry name" value="3-carboxy-cis,cis-mucoante lactonizing enzyme"/>
    <property type="match status" value="1"/>
</dbReference>
<evidence type="ECO:0000256" key="5">
    <source>
        <dbReference type="ARBA" id="ARBA00047539"/>
    </source>
</evidence>
<evidence type="ECO:0000313" key="7">
    <source>
        <dbReference type="Proteomes" id="UP000509301"/>
    </source>
</evidence>
<dbReference type="GO" id="GO:0008430">
    <property type="term" value="F:selenium binding"/>
    <property type="evidence" value="ECO:0007669"/>
    <property type="project" value="InterPro"/>
</dbReference>
<dbReference type="EC" id="1.8.3.4" evidence="3"/>
<reference evidence="6 7" key="1">
    <citation type="submission" date="2020-02" db="EMBL/GenBank/DDBJ databases">
        <title>Comparative genome analysis reveals the metabolism and evolution of the thermophilic archaeal genus Metallosphaera.</title>
        <authorList>
            <person name="Jiang C."/>
        </authorList>
    </citation>
    <scope>NUCLEOTIDE SEQUENCE [LARGE SCALE GENOMIC DNA]</scope>
    <source>
        <strain evidence="6 7">Ric-A</strain>
    </source>
</reference>
<dbReference type="EMBL" id="CP049074">
    <property type="protein sequence ID" value="QKR00623.1"/>
    <property type="molecule type" value="Genomic_DNA"/>
</dbReference>
<dbReference type="PANTHER" id="PTHR23300">
    <property type="entry name" value="METHANETHIOL OXIDASE"/>
    <property type="match status" value="1"/>
</dbReference>
<dbReference type="Gene3D" id="2.130.10.10">
    <property type="entry name" value="YVTN repeat-like/Quinoprotein amine dehydrogenase"/>
    <property type="match status" value="1"/>
</dbReference>
<gene>
    <name evidence="6" type="ORF">GWK48_09725</name>
</gene>
<dbReference type="Pfam" id="PF05694">
    <property type="entry name" value="SBP56"/>
    <property type="match status" value="1"/>
</dbReference>
<proteinExistence type="inferred from homology"/>
<organism evidence="6 7">
    <name type="scientific">Metallosphaera tengchongensis</name>
    <dbReference type="NCBI Taxonomy" id="1532350"/>
    <lineage>
        <taxon>Archaea</taxon>
        <taxon>Thermoproteota</taxon>
        <taxon>Thermoprotei</taxon>
        <taxon>Sulfolobales</taxon>
        <taxon>Sulfolobaceae</taxon>
        <taxon>Metallosphaera</taxon>
    </lineage>
</organism>
<comment type="pathway">
    <text evidence="1">Organosulfur degradation.</text>
</comment>